<feature type="transmembrane region" description="Helical" evidence="1">
    <location>
        <begin position="85"/>
        <end position="107"/>
    </location>
</feature>
<protein>
    <recommendedName>
        <fullName evidence="4">Integral membrane protein</fullName>
    </recommendedName>
</protein>
<organism evidence="2 3">
    <name type="scientific">Motilibacter deserti</name>
    <dbReference type="NCBI Taxonomy" id="2714956"/>
    <lineage>
        <taxon>Bacteria</taxon>
        <taxon>Bacillati</taxon>
        <taxon>Actinomycetota</taxon>
        <taxon>Actinomycetes</taxon>
        <taxon>Motilibacterales</taxon>
        <taxon>Motilibacteraceae</taxon>
        <taxon>Motilibacter</taxon>
    </lineage>
</organism>
<dbReference type="Proteomes" id="UP000800981">
    <property type="component" value="Unassembled WGS sequence"/>
</dbReference>
<sequence length="188" mass="20045">MRAQDPYGEPWTVKVVWRPRWSALTRRLGGWRRKRRPGLDTAADGWDVASELSSVRVPTGGGPSGGGGASSGGGGGFWSGLDEGAALLALIGLLLIGLVAAAALFWWLLLPLLLLLVDLVVVLVLLVAGVAARVVLRRPWTVEAASRHARYRHHVVGLRAARRARSDLAEQLRAGTLRPPVPAPRPAA</sequence>
<gene>
    <name evidence="2" type="ORF">G9H71_05405</name>
</gene>
<keyword evidence="1" id="KW-1133">Transmembrane helix</keyword>
<evidence type="ECO:0000313" key="3">
    <source>
        <dbReference type="Proteomes" id="UP000800981"/>
    </source>
</evidence>
<keyword evidence="3" id="KW-1185">Reference proteome</keyword>
<keyword evidence="1" id="KW-0472">Membrane</keyword>
<accession>A0ABX0GU66</accession>
<comment type="caution">
    <text evidence="2">The sequence shown here is derived from an EMBL/GenBank/DDBJ whole genome shotgun (WGS) entry which is preliminary data.</text>
</comment>
<evidence type="ECO:0000313" key="2">
    <source>
        <dbReference type="EMBL" id="NHC13217.1"/>
    </source>
</evidence>
<evidence type="ECO:0008006" key="4">
    <source>
        <dbReference type="Google" id="ProtNLM"/>
    </source>
</evidence>
<evidence type="ECO:0000256" key="1">
    <source>
        <dbReference type="SAM" id="Phobius"/>
    </source>
</evidence>
<proteinExistence type="predicted"/>
<reference evidence="2 3" key="1">
    <citation type="submission" date="2020-03" db="EMBL/GenBank/DDBJ databases">
        <title>Two novel Motilibacter sp.</title>
        <authorList>
            <person name="Liu S."/>
        </authorList>
    </citation>
    <scope>NUCLEOTIDE SEQUENCE [LARGE SCALE GENOMIC DNA]</scope>
    <source>
        <strain evidence="2 3">E257</strain>
    </source>
</reference>
<dbReference type="EMBL" id="JAANNP010000002">
    <property type="protein sequence ID" value="NHC13217.1"/>
    <property type="molecule type" value="Genomic_DNA"/>
</dbReference>
<keyword evidence="1" id="KW-0812">Transmembrane</keyword>
<dbReference type="RefSeq" id="WP_166279302.1">
    <property type="nucleotide sequence ID" value="NZ_JAANNP010000002.1"/>
</dbReference>
<feature type="transmembrane region" description="Helical" evidence="1">
    <location>
        <begin position="113"/>
        <end position="136"/>
    </location>
</feature>
<name>A0ABX0GU66_9ACTN</name>